<sequence length="39" mass="4756">MQKLDLDMWLSIHTCMHKIQKFVVIVYFINCNIMVKSKR</sequence>
<accession>A0A0A8YPI4</accession>
<name>A0A0A8YPI4_ARUDO</name>
<dbReference type="AlphaFoldDB" id="A0A0A8YPI4"/>
<reference evidence="1" key="2">
    <citation type="journal article" date="2015" name="Data Brief">
        <title>Shoot transcriptome of the giant reed, Arundo donax.</title>
        <authorList>
            <person name="Barrero R.A."/>
            <person name="Guerrero F.D."/>
            <person name="Moolhuijzen P."/>
            <person name="Goolsby J.A."/>
            <person name="Tidwell J."/>
            <person name="Bellgard S.E."/>
            <person name="Bellgard M.I."/>
        </authorList>
    </citation>
    <scope>NUCLEOTIDE SEQUENCE</scope>
    <source>
        <tissue evidence="1">Shoot tissue taken approximately 20 cm above the soil surface</tissue>
    </source>
</reference>
<evidence type="ECO:0000313" key="1">
    <source>
        <dbReference type="EMBL" id="JAD28624.1"/>
    </source>
</evidence>
<proteinExistence type="predicted"/>
<protein>
    <submittedName>
        <fullName evidence="1">Uncharacterized protein</fullName>
    </submittedName>
</protein>
<organism evidence="1">
    <name type="scientific">Arundo donax</name>
    <name type="common">Giant reed</name>
    <name type="synonym">Donax arundinaceus</name>
    <dbReference type="NCBI Taxonomy" id="35708"/>
    <lineage>
        <taxon>Eukaryota</taxon>
        <taxon>Viridiplantae</taxon>
        <taxon>Streptophyta</taxon>
        <taxon>Embryophyta</taxon>
        <taxon>Tracheophyta</taxon>
        <taxon>Spermatophyta</taxon>
        <taxon>Magnoliopsida</taxon>
        <taxon>Liliopsida</taxon>
        <taxon>Poales</taxon>
        <taxon>Poaceae</taxon>
        <taxon>PACMAD clade</taxon>
        <taxon>Arundinoideae</taxon>
        <taxon>Arundineae</taxon>
        <taxon>Arundo</taxon>
    </lineage>
</organism>
<reference evidence="1" key="1">
    <citation type="submission" date="2014-09" db="EMBL/GenBank/DDBJ databases">
        <authorList>
            <person name="Magalhaes I.L.F."/>
            <person name="Oliveira U."/>
            <person name="Santos F.R."/>
            <person name="Vidigal T.H.D.A."/>
            <person name="Brescovit A.D."/>
            <person name="Santos A.J."/>
        </authorList>
    </citation>
    <scope>NUCLEOTIDE SEQUENCE</scope>
    <source>
        <tissue evidence="1">Shoot tissue taken approximately 20 cm above the soil surface</tissue>
    </source>
</reference>
<dbReference type="EMBL" id="GBRH01269271">
    <property type="protein sequence ID" value="JAD28624.1"/>
    <property type="molecule type" value="Transcribed_RNA"/>
</dbReference>